<feature type="transmembrane region" description="Helical" evidence="5">
    <location>
        <begin position="201"/>
        <end position="220"/>
    </location>
</feature>
<dbReference type="InterPro" id="IPR036259">
    <property type="entry name" value="MFS_trans_sf"/>
</dbReference>
<dbReference type="RefSeq" id="WP_150967499.1">
    <property type="nucleotide sequence ID" value="NZ_VZDO01000001.1"/>
</dbReference>
<feature type="transmembrane region" description="Helical" evidence="5">
    <location>
        <begin position="43"/>
        <end position="66"/>
    </location>
</feature>
<feature type="transmembrane region" description="Helical" evidence="5">
    <location>
        <begin position="289"/>
        <end position="310"/>
    </location>
</feature>
<dbReference type="InterPro" id="IPR047200">
    <property type="entry name" value="MFS_YcaD-like"/>
</dbReference>
<dbReference type="SUPFAM" id="SSF103473">
    <property type="entry name" value="MFS general substrate transporter"/>
    <property type="match status" value="1"/>
</dbReference>
<feature type="region of interest" description="Disordered" evidence="4">
    <location>
        <begin position="384"/>
        <end position="410"/>
    </location>
</feature>
<evidence type="ECO:0000259" key="6">
    <source>
        <dbReference type="PROSITE" id="PS50850"/>
    </source>
</evidence>
<feature type="transmembrane region" description="Helical" evidence="5">
    <location>
        <begin position="161"/>
        <end position="180"/>
    </location>
</feature>
<sequence>MLKSVAAFGALLLATFLMMVGAGLASALVPLRAAAEGWSSGSIAWIGTVYALAFTAGCILVPILVARVGHIRVFAALQTSLACLLLLLALAPHPLAWMLFRGACGLGMVGGYMVIESWINERTDNTNRGTVFSAYMIVSMVGIASGQFLLPLGDIAGDRLFMASALAFGLALMPVMLSVAPAPRPLEQVRIDPRALFRRSPAAAVGCFVAGVIFGNWGYFGPLYGKAAGLGTAGIATMLTAAMVGGVLFQYPFGRLSDRIDRRYVMGIAGAIGVAVSVAMIIAAPRTPIGVVVGTFGFGTVLFTIYSLSVAHANDQARPGEFVQVSGGLLIVYGVGNMIGPQLGGRLMDRLGPEGFFVAMAMMYAIYGGYALWRSTRKAALPPERRPDFTPVAPMSMRGQAPAEPAAGGR</sequence>
<accession>A0A7V7PSJ2</accession>
<feature type="transmembrane region" description="Helical" evidence="5">
    <location>
        <begin position="355"/>
        <end position="373"/>
    </location>
</feature>
<feature type="transmembrane region" description="Helical" evidence="5">
    <location>
        <begin position="97"/>
        <end position="119"/>
    </location>
</feature>
<organism evidence="7 8">
    <name type="scientific">Plantimonas leprariae</name>
    <dbReference type="NCBI Taxonomy" id="2615207"/>
    <lineage>
        <taxon>Bacteria</taxon>
        <taxon>Pseudomonadati</taxon>
        <taxon>Pseudomonadota</taxon>
        <taxon>Alphaproteobacteria</taxon>
        <taxon>Hyphomicrobiales</taxon>
        <taxon>Aurantimonadaceae</taxon>
        <taxon>Plantimonas</taxon>
    </lineage>
</organism>
<feature type="transmembrane region" description="Helical" evidence="5">
    <location>
        <begin position="322"/>
        <end position="343"/>
    </location>
</feature>
<name>A0A7V7PSJ2_9HYPH</name>
<keyword evidence="8" id="KW-1185">Reference proteome</keyword>
<dbReference type="InterPro" id="IPR011701">
    <property type="entry name" value="MFS"/>
</dbReference>
<evidence type="ECO:0000313" key="8">
    <source>
        <dbReference type="Proteomes" id="UP000432089"/>
    </source>
</evidence>
<feature type="transmembrane region" description="Helical" evidence="5">
    <location>
        <begin position="232"/>
        <end position="252"/>
    </location>
</feature>
<keyword evidence="1 5" id="KW-0812">Transmembrane</keyword>
<dbReference type="CDD" id="cd17477">
    <property type="entry name" value="MFS_YcaD_like"/>
    <property type="match status" value="1"/>
</dbReference>
<dbReference type="PANTHER" id="PTHR23521:SF3">
    <property type="entry name" value="MFS TRANSPORTER"/>
    <property type="match status" value="1"/>
</dbReference>
<dbReference type="GO" id="GO:0005886">
    <property type="term" value="C:plasma membrane"/>
    <property type="evidence" value="ECO:0007669"/>
    <property type="project" value="TreeGrafter"/>
</dbReference>
<evidence type="ECO:0000256" key="5">
    <source>
        <dbReference type="SAM" id="Phobius"/>
    </source>
</evidence>
<feature type="transmembrane region" description="Helical" evidence="5">
    <location>
        <begin position="131"/>
        <end position="149"/>
    </location>
</feature>
<dbReference type="PANTHER" id="PTHR23521">
    <property type="entry name" value="TRANSPORTER MFS SUPERFAMILY"/>
    <property type="match status" value="1"/>
</dbReference>
<dbReference type="GO" id="GO:0022857">
    <property type="term" value="F:transmembrane transporter activity"/>
    <property type="evidence" value="ECO:0007669"/>
    <property type="project" value="InterPro"/>
</dbReference>
<proteinExistence type="predicted"/>
<comment type="caution">
    <text evidence="7">The sequence shown here is derived from an EMBL/GenBank/DDBJ whole genome shotgun (WGS) entry which is preliminary data.</text>
</comment>
<evidence type="ECO:0000256" key="3">
    <source>
        <dbReference type="ARBA" id="ARBA00023136"/>
    </source>
</evidence>
<gene>
    <name evidence="7" type="ORF">F6X38_00065</name>
</gene>
<dbReference type="Pfam" id="PF07690">
    <property type="entry name" value="MFS_1"/>
    <property type="match status" value="1"/>
</dbReference>
<feature type="transmembrane region" description="Helical" evidence="5">
    <location>
        <begin position="73"/>
        <end position="91"/>
    </location>
</feature>
<feature type="domain" description="Major facilitator superfamily (MFS) profile" evidence="6">
    <location>
        <begin position="199"/>
        <end position="410"/>
    </location>
</feature>
<feature type="transmembrane region" description="Helical" evidence="5">
    <location>
        <begin position="264"/>
        <end position="283"/>
    </location>
</feature>
<evidence type="ECO:0000256" key="4">
    <source>
        <dbReference type="SAM" id="MobiDB-lite"/>
    </source>
</evidence>
<dbReference type="Proteomes" id="UP000432089">
    <property type="component" value="Unassembled WGS sequence"/>
</dbReference>
<keyword evidence="3 5" id="KW-0472">Membrane</keyword>
<dbReference type="Gene3D" id="1.20.1250.20">
    <property type="entry name" value="MFS general substrate transporter like domains"/>
    <property type="match status" value="2"/>
</dbReference>
<protein>
    <submittedName>
        <fullName evidence="7">MFS transporter</fullName>
    </submittedName>
</protein>
<dbReference type="EMBL" id="VZDO01000001">
    <property type="protein sequence ID" value="KAB0682525.1"/>
    <property type="molecule type" value="Genomic_DNA"/>
</dbReference>
<evidence type="ECO:0000313" key="7">
    <source>
        <dbReference type="EMBL" id="KAB0682525.1"/>
    </source>
</evidence>
<dbReference type="PROSITE" id="PS50850">
    <property type="entry name" value="MFS"/>
    <property type="match status" value="1"/>
</dbReference>
<keyword evidence="2 5" id="KW-1133">Transmembrane helix</keyword>
<dbReference type="AlphaFoldDB" id="A0A7V7PSJ2"/>
<reference evidence="7 8" key="1">
    <citation type="submission" date="2019-09" db="EMBL/GenBank/DDBJ databases">
        <title>YIM 132180 draft genome.</title>
        <authorList>
            <person name="Zhang K."/>
        </authorList>
    </citation>
    <scope>NUCLEOTIDE SEQUENCE [LARGE SCALE GENOMIC DNA]</scope>
    <source>
        <strain evidence="7 8">YIM 132180</strain>
    </source>
</reference>
<dbReference type="InterPro" id="IPR020846">
    <property type="entry name" value="MFS_dom"/>
</dbReference>
<evidence type="ECO:0000256" key="1">
    <source>
        <dbReference type="ARBA" id="ARBA00022692"/>
    </source>
</evidence>
<evidence type="ECO:0000256" key="2">
    <source>
        <dbReference type="ARBA" id="ARBA00022989"/>
    </source>
</evidence>